<accession>A0ABS4JM94</accession>
<sequence length="134" mass="14200">MSDLRSRVAYLHGLAEGLDLNTGTVEGRVLAGVLDVLDDLAEEVGALSDLHGELADYVGEMDDDLSAVEEEVYTEPEIIFIPDEAQIEEDGVSLVCCPNCGQTVSAAAGRMSAAEEEVTCPVCGCTMDADEIME</sequence>
<evidence type="ECO:0000313" key="2">
    <source>
        <dbReference type="Proteomes" id="UP001519289"/>
    </source>
</evidence>
<evidence type="ECO:0000313" key="1">
    <source>
        <dbReference type="EMBL" id="MBP2016672.1"/>
    </source>
</evidence>
<dbReference type="EMBL" id="JAGGLG010000001">
    <property type="protein sequence ID" value="MBP2016672.1"/>
    <property type="molecule type" value="Genomic_DNA"/>
</dbReference>
<dbReference type="Proteomes" id="UP001519289">
    <property type="component" value="Unassembled WGS sequence"/>
</dbReference>
<reference evidence="1 2" key="1">
    <citation type="submission" date="2021-03" db="EMBL/GenBank/DDBJ databases">
        <title>Genomic Encyclopedia of Type Strains, Phase IV (KMG-IV): sequencing the most valuable type-strain genomes for metagenomic binning, comparative biology and taxonomic classification.</title>
        <authorList>
            <person name="Goeker M."/>
        </authorList>
    </citation>
    <scope>NUCLEOTIDE SEQUENCE [LARGE SCALE GENOMIC DNA]</scope>
    <source>
        <strain evidence="1 2">DSM 27138</strain>
    </source>
</reference>
<dbReference type="RefSeq" id="WP_209464837.1">
    <property type="nucleotide sequence ID" value="NZ_JAGGLG010000001.1"/>
</dbReference>
<organism evidence="1 2">
    <name type="scientific">Symbiobacterium terraclitae</name>
    <dbReference type="NCBI Taxonomy" id="557451"/>
    <lineage>
        <taxon>Bacteria</taxon>
        <taxon>Bacillati</taxon>
        <taxon>Bacillota</taxon>
        <taxon>Clostridia</taxon>
        <taxon>Eubacteriales</taxon>
        <taxon>Symbiobacteriaceae</taxon>
        <taxon>Symbiobacterium</taxon>
    </lineage>
</organism>
<gene>
    <name evidence="1" type="ORF">J2Z79_000045</name>
</gene>
<keyword evidence="2" id="KW-1185">Reference proteome</keyword>
<name>A0ABS4JM94_9FIRM</name>
<proteinExistence type="predicted"/>
<protein>
    <submittedName>
        <fullName evidence="1">RNA-binding Zn-ribbon protein involved in translation (DUF1610 family)</fullName>
    </submittedName>
</protein>
<comment type="caution">
    <text evidence="1">The sequence shown here is derived from an EMBL/GenBank/DDBJ whole genome shotgun (WGS) entry which is preliminary data.</text>
</comment>
<dbReference type="InterPro" id="IPR054688">
    <property type="entry name" value="CD1247_N"/>
</dbReference>
<dbReference type="NCBIfam" id="NF045650">
    <property type="entry name" value="CD1247_Nterm"/>
    <property type="match status" value="1"/>
</dbReference>